<dbReference type="InterPro" id="IPR000847">
    <property type="entry name" value="LysR_HTH_N"/>
</dbReference>
<evidence type="ECO:0000256" key="4">
    <source>
        <dbReference type="ARBA" id="ARBA00023163"/>
    </source>
</evidence>
<dbReference type="Pfam" id="PF00126">
    <property type="entry name" value="HTH_1"/>
    <property type="match status" value="1"/>
</dbReference>
<dbReference type="PROSITE" id="PS50931">
    <property type="entry name" value="HTH_LYSR"/>
    <property type="match status" value="1"/>
</dbReference>
<dbReference type="EMBL" id="FWFQ01000003">
    <property type="protein sequence ID" value="SLN19419.1"/>
    <property type="molecule type" value="Genomic_DNA"/>
</dbReference>
<dbReference type="GO" id="GO:0003700">
    <property type="term" value="F:DNA-binding transcription factor activity"/>
    <property type="evidence" value="ECO:0007669"/>
    <property type="project" value="InterPro"/>
</dbReference>
<dbReference type="OrthoDB" id="7840053at2"/>
<dbReference type="Proteomes" id="UP000193409">
    <property type="component" value="Unassembled WGS sequence"/>
</dbReference>
<name>A0A1Y5RLQ4_9RHOB</name>
<keyword evidence="7" id="KW-1185">Reference proteome</keyword>
<keyword evidence="3" id="KW-0238">DNA-binding</keyword>
<dbReference type="InterPro" id="IPR036388">
    <property type="entry name" value="WH-like_DNA-bd_sf"/>
</dbReference>
<dbReference type="SUPFAM" id="SSF53850">
    <property type="entry name" value="Periplasmic binding protein-like II"/>
    <property type="match status" value="1"/>
</dbReference>
<evidence type="ECO:0000256" key="3">
    <source>
        <dbReference type="ARBA" id="ARBA00023125"/>
    </source>
</evidence>
<dbReference type="RefSeq" id="WP_085867269.1">
    <property type="nucleotide sequence ID" value="NZ_FWFQ01000003.1"/>
</dbReference>
<evidence type="ECO:0000313" key="6">
    <source>
        <dbReference type="EMBL" id="SLN19419.1"/>
    </source>
</evidence>
<dbReference type="CDD" id="cd05466">
    <property type="entry name" value="PBP2_LTTR_substrate"/>
    <property type="match status" value="1"/>
</dbReference>
<sequence length="293" mass="32533">MDRYHRSFLAFAQIVREGSFSGAARAMGISQSAVTQHVHKLEREIGEKLLRRGRGGPELTAAGRALHALADQLLVLDQRIAEKIERQRDLAAGRLEIVANAPLPALRLIGAFSTAFPEVQFDFTLRDWTSAMRLVRERRVDIGVITNPEGAGDWNTHVLERPRYVAYLQRGDPLADEPGLALARILERRLLLPEPGSLTRRVVCAKLAELGLDVARSMTVSSFPLMKEAVLHGVGVGIFLEDSTVSSEGLIMRPITDLTARFETALVVPRDRADLRLIETFVHMALDNCDRQT</sequence>
<dbReference type="GO" id="GO:0000976">
    <property type="term" value="F:transcription cis-regulatory region binding"/>
    <property type="evidence" value="ECO:0007669"/>
    <property type="project" value="TreeGrafter"/>
</dbReference>
<dbReference type="PRINTS" id="PR00039">
    <property type="entry name" value="HTHLYSR"/>
</dbReference>
<dbReference type="PANTHER" id="PTHR30126">
    <property type="entry name" value="HTH-TYPE TRANSCRIPTIONAL REGULATOR"/>
    <property type="match status" value="1"/>
</dbReference>
<organism evidence="6 7">
    <name type="scientific">Pseudoruegeria aquimaris</name>
    <dbReference type="NCBI Taxonomy" id="393663"/>
    <lineage>
        <taxon>Bacteria</taxon>
        <taxon>Pseudomonadati</taxon>
        <taxon>Pseudomonadota</taxon>
        <taxon>Alphaproteobacteria</taxon>
        <taxon>Rhodobacterales</taxon>
        <taxon>Roseobacteraceae</taxon>
        <taxon>Pseudoruegeria</taxon>
    </lineage>
</organism>
<evidence type="ECO:0000313" key="7">
    <source>
        <dbReference type="Proteomes" id="UP000193409"/>
    </source>
</evidence>
<dbReference type="Gene3D" id="1.10.10.10">
    <property type="entry name" value="Winged helix-like DNA-binding domain superfamily/Winged helix DNA-binding domain"/>
    <property type="match status" value="1"/>
</dbReference>
<dbReference type="PANTHER" id="PTHR30126:SF39">
    <property type="entry name" value="HTH-TYPE TRANSCRIPTIONAL REGULATOR CYSL"/>
    <property type="match status" value="1"/>
</dbReference>
<gene>
    <name evidence="6" type="primary">cmpR_1</name>
    <name evidence="6" type="ORF">PSA7680_00703</name>
</gene>
<dbReference type="InterPro" id="IPR036390">
    <property type="entry name" value="WH_DNA-bd_sf"/>
</dbReference>
<feature type="domain" description="HTH lysR-type" evidence="5">
    <location>
        <begin position="10"/>
        <end position="60"/>
    </location>
</feature>
<evidence type="ECO:0000256" key="1">
    <source>
        <dbReference type="ARBA" id="ARBA00009437"/>
    </source>
</evidence>
<dbReference type="Pfam" id="PF03466">
    <property type="entry name" value="LysR_substrate"/>
    <property type="match status" value="1"/>
</dbReference>
<dbReference type="SUPFAM" id="SSF46785">
    <property type="entry name" value="Winged helix' DNA-binding domain"/>
    <property type="match status" value="1"/>
</dbReference>
<evidence type="ECO:0000259" key="5">
    <source>
        <dbReference type="PROSITE" id="PS50931"/>
    </source>
</evidence>
<protein>
    <submittedName>
        <fullName evidence="6">HTH-type transcriptional activator CmpR</fullName>
    </submittedName>
</protein>
<comment type="similarity">
    <text evidence="1">Belongs to the LysR transcriptional regulatory family.</text>
</comment>
<accession>A0A1Y5RLQ4</accession>
<reference evidence="6 7" key="1">
    <citation type="submission" date="2017-03" db="EMBL/GenBank/DDBJ databases">
        <authorList>
            <person name="Afonso C.L."/>
            <person name="Miller P.J."/>
            <person name="Scott M.A."/>
            <person name="Spackman E."/>
            <person name="Goraichik I."/>
            <person name="Dimitrov K.M."/>
            <person name="Suarez D.L."/>
            <person name="Swayne D.E."/>
        </authorList>
    </citation>
    <scope>NUCLEOTIDE SEQUENCE [LARGE SCALE GENOMIC DNA]</scope>
    <source>
        <strain evidence="6 7">CECT 7680</strain>
    </source>
</reference>
<keyword evidence="4" id="KW-0804">Transcription</keyword>
<dbReference type="AlphaFoldDB" id="A0A1Y5RLQ4"/>
<proteinExistence type="inferred from homology"/>
<dbReference type="Gene3D" id="3.40.190.290">
    <property type="match status" value="1"/>
</dbReference>
<dbReference type="InterPro" id="IPR005119">
    <property type="entry name" value="LysR_subst-bd"/>
</dbReference>
<evidence type="ECO:0000256" key="2">
    <source>
        <dbReference type="ARBA" id="ARBA00023015"/>
    </source>
</evidence>
<keyword evidence="2" id="KW-0805">Transcription regulation</keyword>